<accession>A0AC58GHE9</accession>
<dbReference type="Proteomes" id="UP000000437">
    <property type="component" value="Chromosome 9"/>
</dbReference>
<evidence type="ECO:0000313" key="1">
    <source>
        <dbReference type="Proteomes" id="UP000000437"/>
    </source>
</evidence>
<proteinExistence type="predicted"/>
<sequence>MDVFGGAPRFLAYPRPVVVQSGTDAVLKCQIGGDPRPAVIWERNNEKIHPEGRYRVFEDGNVYNLIITSVTMEDSGQYICKAKNCIGETYAAATLKVEGEAQEMEVREENKPRFLIKPLSTRVGRGEDAMFSCKLWGNPRPEVMWEKDGKKLNEIFESTHFSISYQDGGWFQLKIFKTRAPDGGVYTCKARNEFGESLAGAVLLVDAGPGHEDEGNRNGYTNGHWKAHQGKQRSGRQVATRLKDDPLPNSAKVKMFAVTEGKHAKFRCYVTGKPKPEILWRKDGKLILSGRRYLLYEDREGYFTLKVLYCKQQDNGVYVCSASNTAGQTLSAVHLIVKEPPVRFKQPLNDLQVWERDLAVLECEVPEDSVPITWYLEDRRLQPGAKYGMEEWGTKRRLTIRDIGVDDDGIYLCEMADGGRSIAEVAVKGTIVRKLPRKVDVLEGENAAFCVEVEEEEMDIHWYKDGTELRETHQTILKSFGRTHILVFVNTTPQDSGLVMFYVGRSKTSSQLRVKAARHCPPSCPIGVQINTERANAALLSWFPAQDSRKNPPSGYIIERQEVGSQEWLQCLTTDSATSVEILGDSVPCEADYRFRICSVNKYGRSGNVEFPRAVHLVPVARIQAPLQDALVPEGQDACFTIELSASVIGTWFLNGNQLQDDERFSIRRSRTHQSLRIRGVRDTDNGAEITFIAYGIRDSAALYIQAPLVKFTPLSEMDRNKFVEVGNPIVLYCELSDPEAPVRWYKNGVELQSMEGLHIQSEGTMRRIVIQSAEFSHSGVYSCDAIDDVIRFNVEVEAPPVRFSVVPEGKRNKSIEVGTTIALQCELSDPVAQVSWYKDGVKLLPQSGVDFKSVGTKRELVVQSAEFYHSGVYSCKTRGDAVHFSVDVKAPPVRFSAVPEVKRRKCIEAGCPITLQCEISDSAAQVQWYKDGNLVESGVDINSDDCMRTLSIQSAHPSHAGVYSCTTKDDVLEFHVEIRAAPVRFSAVPEAGKNICTEAGGHFELCCKVSDPAVHVSWFHNDTQLQPETGLDVQSEGEARTLIVNPAEPRHSGLYRCETSDDSVQFTVDIKAPPVMFSTIDEVQRNKCIESGRPFKLQCEVSDPDAQVWWYKDGNEVLPQDGIVIGSEEGIRTLSVQAAELCHSGTYRCQMNDDAITFHVEIKAPSLKFIPISEVEKNKSTEVDSPIVLKSPPVTFAYIPEDDLHRNIVEQDNILLHCQVSRSDATAQWYKDGVELKSTSNVLIEVENDIRRLIILSAHLSDSGTYTCRAGDSALVFKVNVREPPVMIVYPKEDVHLDRHVPEEIVLSCELSRPNGKVTWFKDGQKLQESENIKLKTEGPYRRLKILHSGIEDSGEYVCDTADDSIFFNLNIKEPPVRIVSPSQSQMELCQQTSERMVLSCEISRPNATVRWYRDGLEVEESDSLILEVDGVYRRLIIPKPTVKDSAEYVCDTTDDSVTFFVNIAEPPVRFIRPRKMAYGVEKLVGEIVVLECEVCRPNAEVSWKKDGDEIEENSNVTITEDGTNRQLTIHSADFEDAGQYVCDARDDVMDFLVKIKDPPLKILRKADIETKRQFMVSDAIVLKCEISRANGVVNWLKDNEKIDGNEHFTCEEEGAFRSLIVLNAELRDSGEYICDAQDDKVVFSVTVEEAPVSIVGNTQKPKHCILLTGDELSLECEVSRVNAVVQWYCNGRLLKQDSRTHIESSDTMRKLVISGLQTSDSGEYLCDATDDKMITMLTVQDLPFKFIKKDEKTNISAYEEDSLTLRATVNRVNAPIKWQRGRDLIRGDRFNTTSDGNTHYLTINPLKRGDSGEYTCHLGTDEMHFSVHVKAMKVKFSKPLENIAGLKGSNVVLKCELYKSKGDVQWLKDSQEIAASRHFTIRAEGRVRSLTIHNITEDDAGEYACESKDERTSATVMVNIPRIVEFVAELHNMTVMEGEDATFKCVVSPEDAKLSWFKNGQHISSNEKFNISSNGLCHMLHIKNCQVSDSCSLTAEAEGVISRALLQVQEAQVLFTKSMDPVVAEEFGEATLEVEVSTETAEVQWMRQGVVIHPGSKFTLRQSGRKRSLTIHKLTLLDRGTYSCETLHDRTQAKLSVEPRKIKIRKGLTDIQTIERETASFEVELSHSNVEGVWQKDGHVLKTNNRLRMTAQGRVHSLTISGLTLDDTGTYIFSVDNVRSLARLDVKEIPVSILKKLDDIRQPEGSGVTLECELSRHNIDIKWTKNGVQLKPGKNHRIYSMGRKCFLQILKCELGDSGLYVCDAGDATTSCSVDIYERELEILQSLEDLDIQEDQNAVFMCEVSLDDVPGEWFKNGEKIKPTSTIKIRQEANKHFLLICNVKEEDSGEIKFVAKNVESTAYLEVEALPANIVKPLQDKTVLEKTRAIMDCTLTNPRCSIRWYKGPNVILPSEHFEICSEGCYRKLVIQQVLLEDEGTYSVQVGNYTSSARLTVEAQSILMVRELQDVNVTAPADACFECEISLPVAKAPTWTLNGETLNPSPNVVLEKMGTVHRLTLKQTSEEMSGTVCFITGRTKSTAQLLVRRNN</sequence>
<organism evidence="1 2">
    <name type="scientific">Danio rerio</name>
    <name type="common">Zebrafish</name>
    <name type="synonym">Brachydanio rerio</name>
    <dbReference type="NCBI Taxonomy" id="7955"/>
    <lineage>
        <taxon>Eukaryota</taxon>
        <taxon>Metazoa</taxon>
        <taxon>Chordata</taxon>
        <taxon>Craniata</taxon>
        <taxon>Vertebrata</taxon>
        <taxon>Euteleostomi</taxon>
        <taxon>Actinopterygii</taxon>
        <taxon>Neopterygii</taxon>
        <taxon>Teleostei</taxon>
        <taxon>Ostariophysi</taxon>
        <taxon>Cypriniformes</taxon>
        <taxon>Danionidae</taxon>
        <taxon>Danioninae</taxon>
        <taxon>Danio</taxon>
    </lineage>
</organism>
<protein>
    <submittedName>
        <fullName evidence="2">Obscurin-like protein 1 isoform X41</fullName>
    </submittedName>
</protein>
<keyword evidence="1" id="KW-1185">Reference proteome</keyword>
<name>A0AC58GHE9_DANRE</name>
<dbReference type="RefSeq" id="XP_073769154.1">
    <property type="nucleotide sequence ID" value="XM_073913053.1"/>
</dbReference>
<evidence type="ECO:0000313" key="2">
    <source>
        <dbReference type="RefSeq" id="XP_073769154.1"/>
    </source>
</evidence>
<gene>
    <name evidence="2" type="primary">obsl1b</name>
</gene>
<reference evidence="2" key="1">
    <citation type="submission" date="2025-08" db="UniProtKB">
        <authorList>
            <consortium name="RefSeq"/>
        </authorList>
    </citation>
    <scope>IDENTIFICATION</scope>
    <source>
        <strain evidence="2">Tuebingen</strain>
        <tissue evidence="2">Fibroblasts and whole tissue</tissue>
    </source>
</reference>